<feature type="binding site" evidence="12">
    <location>
        <position position="125"/>
    </location>
    <ligand>
        <name>Zn(2+)</name>
        <dbReference type="ChEBI" id="CHEBI:29105"/>
        <note>catalytic</note>
    </ligand>
</feature>
<dbReference type="GO" id="GO:0008270">
    <property type="term" value="F:zinc ion binding"/>
    <property type="evidence" value="ECO:0007669"/>
    <property type="project" value="TreeGrafter"/>
</dbReference>
<dbReference type="NCBIfam" id="NF006762">
    <property type="entry name" value="PRK09283.1"/>
    <property type="match status" value="1"/>
</dbReference>
<dbReference type="PANTHER" id="PTHR11458">
    <property type="entry name" value="DELTA-AMINOLEVULINIC ACID DEHYDRATASE"/>
    <property type="match status" value="1"/>
</dbReference>
<feature type="binding site" evidence="11">
    <location>
        <position position="281"/>
    </location>
    <ligand>
        <name>5-aminolevulinate</name>
        <dbReference type="ChEBI" id="CHEBI:356416"/>
        <label>2</label>
    </ligand>
</feature>
<feature type="binding site" evidence="12">
    <location>
        <position position="133"/>
    </location>
    <ligand>
        <name>Zn(2+)</name>
        <dbReference type="ChEBI" id="CHEBI:29105"/>
        <note>catalytic</note>
    </ligand>
</feature>
<evidence type="ECO:0000256" key="10">
    <source>
        <dbReference type="PIRSR" id="PIRSR001415-1"/>
    </source>
</evidence>
<accession>A0A9D2HCF7</accession>
<feature type="active site" description="Schiff-base intermediate with substrate" evidence="10">
    <location>
        <position position="202"/>
    </location>
</feature>
<keyword evidence="5" id="KW-0350">Heme biosynthesis</keyword>
<dbReference type="Pfam" id="PF00490">
    <property type="entry name" value="ALAD"/>
    <property type="match status" value="1"/>
</dbReference>
<evidence type="ECO:0000256" key="2">
    <source>
        <dbReference type="ARBA" id="ARBA00008055"/>
    </source>
</evidence>
<comment type="similarity">
    <text evidence="2 14">Belongs to the ALAD family.</text>
</comment>
<reference evidence="15" key="2">
    <citation type="submission" date="2021-04" db="EMBL/GenBank/DDBJ databases">
        <authorList>
            <person name="Gilroy R."/>
        </authorList>
    </citation>
    <scope>NUCLEOTIDE SEQUENCE</scope>
    <source>
        <strain evidence="15">CHK186-16707</strain>
    </source>
</reference>
<evidence type="ECO:0000313" key="15">
    <source>
        <dbReference type="EMBL" id="HJA07611.1"/>
    </source>
</evidence>
<evidence type="ECO:0000256" key="5">
    <source>
        <dbReference type="ARBA" id="ARBA00023133"/>
    </source>
</evidence>
<evidence type="ECO:0000256" key="7">
    <source>
        <dbReference type="ARBA" id="ARBA00023244"/>
    </source>
</evidence>
<keyword evidence="12" id="KW-0862">Zinc</keyword>
<gene>
    <name evidence="15" type="primary">hemB</name>
    <name evidence="15" type="ORF">H9962_00250</name>
</gene>
<evidence type="ECO:0000256" key="12">
    <source>
        <dbReference type="PIRSR" id="PIRSR001415-3"/>
    </source>
</evidence>
<evidence type="ECO:0000256" key="4">
    <source>
        <dbReference type="ARBA" id="ARBA00020771"/>
    </source>
</evidence>
<name>A0A9D2HCF7_9BACT</name>
<dbReference type="EMBL" id="DXAN01000001">
    <property type="protein sequence ID" value="HJA07611.1"/>
    <property type="molecule type" value="Genomic_DNA"/>
</dbReference>
<dbReference type="PRINTS" id="PR00144">
    <property type="entry name" value="DALDHYDRTASE"/>
</dbReference>
<proteinExistence type="inferred from homology"/>
<feature type="binding site" evidence="11">
    <location>
        <position position="224"/>
    </location>
    <ligand>
        <name>5-aminolevulinate</name>
        <dbReference type="ChEBI" id="CHEBI:356416"/>
        <label>1</label>
    </ligand>
</feature>
<evidence type="ECO:0000256" key="3">
    <source>
        <dbReference type="ARBA" id="ARBA00012053"/>
    </source>
</evidence>
<evidence type="ECO:0000256" key="6">
    <source>
        <dbReference type="ARBA" id="ARBA00023239"/>
    </source>
</evidence>
<feature type="active site" description="Schiff-base intermediate with substrate" evidence="10">
    <location>
        <position position="255"/>
    </location>
</feature>
<keyword evidence="7" id="KW-0627">Porphyrin biosynthesis</keyword>
<evidence type="ECO:0000256" key="9">
    <source>
        <dbReference type="ARBA" id="ARBA00047651"/>
    </source>
</evidence>
<dbReference type="GO" id="GO:0006783">
    <property type="term" value="P:heme biosynthetic process"/>
    <property type="evidence" value="ECO:0007669"/>
    <property type="project" value="UniProtKB-KW"/>
</dbReference>
<comment type="catalytic activity">
    <reaction evidence="9">
        <text>2 5-aminolevulinate = porphobilinogen + 2 H2O + H(+)</text>
        <dbReference type="Rhea" id="RHEA:24064"/>
        <dbReference type="ChEBI" id="CHEBI:15377"/>
        <dbReference type="ChEBI" id="CHEBI:15378"/>
        <dbReference type="ChEBI" id="CHEBI:58126"/>
        <dbReference type="ChEBI" id="CHEBI:356416"/>
        <dbReference type="EC" id="4.2.1.24"/>
    </reaction>
</comment>
<feature type="binding site" evidence="12">
    <location>
        <position position="123"/>
    </location>
    <ligand>
        <name>Zn(2+)</name>
        <dbReference type="ChEBI" id="CHEBI:29105"/>
        <note>catalytic</note>
    </ligand>
</feature>
<keyword evidence="12" id="KW-0479">Metal-binding</keyword>
<evidence type="ECO:0000256" key="13">
    <source>
        <dbReference type="PIRSR" id="PIRSR001415-5"/>
    </source>
</evidence>
<evidence type="ECO:0000256" key="8">
    <source>
        <dbReference type="ARBA" id="ARBA00032837"/>
    </source>
</evidence>
<dbReference type="AlphaFoldDB" id="A0A9D2HCF7"/>
<reference evidence="15" key="1">
    <citation type="journal article" date="2021" name="PeerJ">
        <title>Extensive microbial diversity within the chicken gut microbiome revealed by metagenomics and culture.</title>
        <authorList>
            <person name="Gilroy R."/>
            <person name="Ravi A."/>
            <person name="Getino M."/>
            <person name="Pursley I."/>
            <person name="Horton D.L."/>
            <person name="Alikhan N.F."/>
            <person name="Baker D."/>
            <person name="Gharbi K."/>
            <person name="Hall N."/>
            <person name="Watson M."/>
            <person name="Adriaenssens E.M."/>
            <person name="Foster-Nyarko E."/>
            <person name="Jarju S."/>
            <person name="Secka A."/>
            <person name="Antonio M."/>
            <person name="Oren A."/>
            <person name="Chaudhuri R.R."/>
            <person name="La Ragione R."/>
            <person name="Hildebrand F."/>
            <person name="Pallen M.J."/>
        </authorList>
    </citation>
    <scope>NUCLEOTIDE SEQUENCE</scope>
    <source>
        <strain evidence="15">CHK186-16707</strain>
    </source>
</reference>
<comment type="pathway">
    <text evidence="1">Porphyrin-containing compound metabolism; protoporphyrin-IX biosynthesis; coproporphyrinogen-III from 5-aminolevulinate: step 1/4.</text>
</comment>
<dbReference type="SUPFAM" id="SSF51569">
    <property type="entry name" value="Aldolase"/>
    <property type="match status" value="1"/>
</dbReference>
<dbReference type="PANTHER" id="PTHR11458:SF0">
    <property type="entry name" value="DELTA-AMINOLEVULINIC ACID DEHYDRATASE"/>
    <property type="match status" value="1"/>
</dbReference>
<dbReference type="CDD" id="cd00384">
    <property type="entry name" value="ALAD_PBGS"/>
    <property type="match status" value="1"/>
</dbReference>
<dbReference type="InterPro" id="IPR001731">
    <property type="entry name" value="ALAD"/>
</dbReference>
<evidence type="ECO:0000256" key="1">
    <source>
        <dbReference type="ARBA" id="ARBA00004694"/>
    </source>
</evidence>
<evidence type="ECO:0000256" key="11">
    <source>
        <dbReference type="PIRSR" id="PIRSR001415-2"/>
    </source>
</evidence>
<evidence type="ECO:0000313" key="16">
    <source>
        <dbReference type="Proteomes" id="UP000824225"/>
    </source>
</evidence>
<dbReference type="InterPro" id="IPR013785">
    <property type="entry name" value="Aldolase_TIM"/>
</dbReference>
<sequence length="332" mass="36338">MDLCQFHRGRRLRRTPVLREMMREVTLSSADLIMPYFVVDTPDPTFRKPIESMPGQCQLSLAELEKQVGEAVSTGLKSVLLFGIPATKDPRGSGAYAEDGIVQRAVRLLKKNWPDLVVITDVCLCEYTSHGHCGLIREGDRTGCVLNDATLDLLARTAVSHARAGADIVAPSDMMDGRVLAIRSALDEAGFKDMPVMSYAVKYASCFYGPFRDAAEGAPKFGDRRTYQMDPAGVTEAVREMEADIAEGADIFIVKPAGPYQDIIRLLKDNFDAPLAGYQVSGEYSMICAAAANGWLDEKASVLESLIGIKRSGAGLIITYFTEKALKEGWIR</sequence>
<dbReference type="GO" id="GO:0005829">
    <property type="term" value="C:cytosol"/>
    <property type="evidence" value="ECO:0007669"/>
    <property type="project" value="TreeGrafter"/>
</dbReference>
<organism evidence="15 16">
    <name type="scientific">Candidatus Mailhella merdigallinarum</name>
    <dbReference type="NCBI Taxonomy" id="2838658"/>
    <lineage>
        <taxon>Bacteria</taxon>
        <taxon>Pseudomonadati</taxon>
        <taxon>Thermodesulfobacteriota</taxon>
        <taxon>Desulfovibrionia</taxon>
        <taxon>Desulfovibrionales</taxon>
        <taxon>Desulfovibrionaceae</taxon>
        <taxon>Mailhella</taxon>
    </lineage>
</organism>
<dbReference type="PIRSF" id="PIRSF001415">
    <property type="entry name" value="Porphbilin_synth"/>
    <property type="match status" value="1"/>
</dbReference>
<feature type="binding site" evidence="13">
    <location>
        <position position="240"/>
    </location>
    <ligand>
        <name>Mg(2+)</name>
        <dbReference type="ChEBI" id="CHEBI:18420"/>
    </ligand>
</feature>
<keyword evidence="13" id="KW-0460">Magnesium</keyword>
<dbReference type="Gene3D" id="3.20.20.70">
    <property type="entry name" value="Aldolase class I"/>
    <property type="match status" value="1"/>
</dbReference>
<dbReference type="Proteomes" id="UP000824225">
    <property type="component" value="Unassembled WGS sequence"/>
</dbReference>
<feature type="binding site" evidence="11">
    <location>
        <position position="320"/>
    </location>
    <ligand>
        <name>5-aminolevulinate</name>
        <dbReference type="ChEBI" id="CHEBI:356416"/>
        <label>2</label>
    </ligand>
</feature>
<protein>
    <recommendedName>
        <fullName evidence="4">Delta-aminolevulinic acid dehydratase</fullName>
        <ecNumber evidence="3">4.2.1.24</ecNumber>
    </recommendedName>
    <alternativeName>
        <fullName evidence="8">Porphobilinogen synthase</fullName>
    </alternativeName>
</protein>
<evidence type="ECO:0000256" key="14">
    <source>
        <dbReference type="RuleBase" id="RU004161"/>
    </source>
</evidence>
<feature type="binding site" evidence="11">
    <location>
        <position position="212"/>
    </location>
    <ligand>
        <name>5-aminolevulinate</name>
        <dbReference type="ChEBI" id="CHEBI:356416"/>
        <label>1</label>
    </ligand>
</feature>
<comment type="caution">
    <text evidence="15">The sequence shown here is derived from an EMBL/GenBank/DDBJ whole genome shotgun (WGS) entry which is preliminary data.</text>
</comment>
<dbReference type="EC" id="4.2.1.24" evidence="3"/>
<keyword evidence="6 15" id="KW-0456">Lyase</keyword>
<dbReference type="FunFam" id="3.20.20.70:FF:000019">
    <property type="entry name" value="Delta-aminolevulinic acid dehydratase"/>
    <property type="match status" value="1"/>
</dbReference>
<dbReference type="SMART" id="SM01004">
    <property type="entry name" value="ALAD"/>
    <property type="match status" value="1"/>
</dbReference>
<dbReference type="GO" id="GO:0004655">
    <property type="term" value="F:porphobilinogen synthase activity"/>
    <property type="evidence" value="ECO:0007669"/>
    <property type="project" value="UniProtKB-EC"/>
</dbReference>